<evidence type="ECO:0000313" key="4">
    <source>
        <dbReference type="Proteomes" id="UP000723463"/>
    </source>
</evidence>
<feature type="region of interest" description="Disordered" evidence="1">
    <location>
        <begin position="122"/>
        <end position="194"/>
    </location>
</feature>
<comment type="caution">
    <text evidence="3">The sequence shown here is derived from an EMBL/GenBank/DDBJ whole genome shotgun (WGS) entry which is preliminary data.</text>
</comment>
<reference evidence="3" key="1">
    <citation type="journal article" date="2020" name="Fungal Divers.">
        <title>Resolving the Mortierellaceae phylogeny through synthesis of multi-gene phylogenetics and phylogenomics.</title>
        <authorList>
            <person name="Vandepol N."/>
            <person name="Liber J."/>
            <person name="Desiro A."/>
            <person name="Na H."/>
            <person name="Kennedy M."/>
            <person name="Barry K."/>
            <person name="Grigoriev I.V."/>
            <person name="Miller A.N."/>
            <person name="O'Donnell K."/>
            <person name="Stajich J.E."/>
            <person name="Bonito G."/>
        </authorList>
    </citation>
    <scope>NUCLEOTIDE SEQUENCE</scope>
    <source>
        <strain evidence="3">NRRL 2591</strain>
    </source>
</reference>
<feature type="compositionally biased region" description="Low complexity" evidence="1">
    <location>
        <begin position="150"/>
        <end position="164"/>
    </location>
</feature>
<dbReference type="Proteomes" id="UP000723463">
    <property type="component" value="Unassembled WGS sequence"/>
</dbReference>
<organism evidence="3 4">
    <name type="scientific">Mortierella hygrophila</name>
    <dbReference type="NCBI Taxonomy" id="979708"/>
    <lineage>
        <taxon>Eukaryota</taxon>
        <taxon>Fungi</taxon>
        <taxon>Fungi incertae sedis</taxon>
        <taxon>Mucoromycota</taxon>
        <taxon>Mortierellomycotina</taxon>
        <taxon>Mortierellomycetes</taxon>
        <taxon>Mortierellales</taxon>
        <taxon>Mortierellaceae</taxon>
        <taxon>Mortierella</taxon>
    </lineage>
</organism>
<name>A0A9P6K159_9FUNG</name>
<dbReference type="AlphaFoldDB" id="A0A9P6K159"/>
<feature type="chain" id="PRO_5040387985" evidence="2">
    <location>
        <begin position="31"/>
        <end position="194"/>
    </location>
</feature>
<feature type="compositionally biased region" description="Basic and acidic residues" evidence="1">
    <location>
        <begin position="165"/>
        <end position="185"/>
    </location>
</feature>
<proteinExistence type="predicted"/>
<sequence length="194" mass="20265">MKITFGSIAALVFAHQLLLSTTTTILLACASPIPQSISPTQAAQAAQTAAAIAAAEAAQRAAEAAQRAAEAAQRATPGAGTATPDPVKKPESQLPDTDGAIGNYLTSGENWVTNKMKMRKRGGLSGEDYASSHSLSMESLEDTTGNNTPSVKSVSSPSSSGRSPLLERRRGRLYERRNNELKEEVVSPNSPEAA</sequence>
<evidence type="ECO:0000313" key="3">
    <source>
        <dbReference type="EMBL" id="KAF9541989.1"/>
    </source>
</evidence>
<gene>
    <name evidence="3" type="ORF">EC957_002492</name>
</gene>
<feature type="region of interest" description="Disordered" evidence="1">
    <location>
        <begin position="64"/>
        <end position="106"/>
    </location>
</feature>
<feature type="compositionally biased region" description="Polar residues" evidence="1">
    <location>
        <begin position="131"/>
        <end position="149"/>
    </location>
</feature>
<feature type="signal peptide" evidence="2">
    <location>
        <begin position="1"/>
        <end position="30"/>
    </location>
</feature>
<keyword evidence="4" id="KW-1185">Reference proteome</keyword>
<keyword evidence="2" id="KW-0732">Signal</keyword>
<feature type="compositionally biased region" description="Low complexity" evidence="1">
    <location>
        <begin position="64"/>
        <end position="76"/>
    </location>
</feature>
<protein>
    <submittedName>
        <fullName evidence="3">Uncharacterized protein</fullName>
    </submittedName>
</protein>
<accession>A0A9P6K159</accession>
<evidence type="ECO:0000256" key="1">
    <source>
        <dbReference type="SAM" id="MobiDB-lite"/>
    </source>
</evidence>
<evidence type="ECO:0000256" key="2">
    <source>
        <dbReference type="SAM" id="SignalP"/>
    </source>
</evidence>
<dbReference type="EMBL" id="JAAAXW010000150">
    <property type="protein sequence ID" value="KAF9541989.1"/>
    <property type="molecule type" value="Genomic_DNA"/>
</dbReference>
<dbReference type="PROSITE" id="PS51257">
    <property type="entry name" value="PROKAR_LIPOPROTEIN"/>
    <property type="match status" value="1"/>
</dbReference>